<dbReference type="VEuPathDB" id="MicrosporidiaDB:CWI37_1071p0020"/>
<reference evidence="1 2" key="1">
    <citation type="submission" date="2017-12" db="EMBL/GenBank/DDBJ databases">
        <authorList>
            <person name="Pombert J.-F."/>
            <person name="Haag K.L."/>
            <person name="Ebert D."/>
        </authorList>
    </citation>
    <scope>NUCLEOTIDE SEQUENCE [LARGE SCALE GENOMIC DNA]</scope>
    <source>
        <strain evidence="1">FI-OER-3-3</strain>
    </source>
</reference>
<sequence>FFISKLKSLQNLTLLYCEFINKIYESLRGIYFERLEYYRFSAIDSCHDDAQIVHFTEEFEPNIFSQQKEELYVEV</sequence>
<comment type="caution">
    <text evidence="1">The sequence shown here is derived from an EMBL/GenBank/DDBJ whole genome shotgun (WGS) entry which is preliminary data.</text>
</comment>
<dbReference type="EMBL" id="PITJ01001071">
    <property type="protein sequence ID" value="TBU00231.1"/>
    <property type="molecule type" value="Genomic_DNA"/>
</dbReference>
<accession>A0A4Q9L0F4</accession>
<evidence type="ECO:0000313" key="2">
    <source>
        <dbReference type="Proteomes" id="UP000292362"/>
    </source>
</evidence>
<proteinExistence type="predicted"/>
<name>A0A4Q9L0F4_9MICR</name>
<dbReference type="AlphaFoldDB" id="A0A4Q9L0F4"/>
<organism evidence="1 2">
    <name type="scientific">Hamiltosporidium tvaerminnensis</name>
    <dbReference type="NCBI Taxonomy" id="1176355"/>
    <lineage>
        <taxon>Eukaryota</taxon>
        <taxon>Fungi</taxon>
        <taxon>Fungi incertae sedis</taxon>
        <taxon>Microsporidia</taxon>
        <taxon>Dubosqiidae</taxon>
        <taxon>Hamiltosporidium</taxon>
    </lineage>
</organism>
<dbReference type="Proteomes" id="UP000292362">
    <property type="component" value="Unassembled WGS sequence"/>
</dbReference>
<evidence type="ECO:0000313" key="1">
    <source>
        <dbReference type="EMBL" id="TBU00231.1"/>
    </source>
</evidence>
<gene>
    <name evidence="1" type="ORF">CWI37_1071p0020</name>
</gene>
<feature type="non-terminal residue" evidence="1">
    <location>
        <position position="1"/>
    </location>
</feature>
<protein>
    <submittedName>
        <fullName evidence="1">Uncharacterized protein</fullName>
    </submittedName>
</protein>